<evidence type="ECO:0000313" key="1">
    <source>
        <dbReference type="EMBL" id="WQD37409.1"/>
    </source>
</evidence>
<dbReference type="InterPro" id="IPR027056">
    <property type="entry name" value="Gluconate_2DH_su3"/>
</dbReference>
<sequence length="219" mass="24483">MNRREALTSVSVLLGGAIIGAEMFLSGCKNPADSAALFNTDDITLLDDIAETIIPTTPDSGGGKAARVGAFMKQIVTDCYTKIEQDHFIKGIATFKDACKEHYKKAFGGLSVAEKEAFLTRLHQEAKAHQETDAYKKEKELFNQQQEDWVKAEEAKHNFGAGYIKQSYPPHYFAMMRQLTLWGYFSSKEGMTKALRYVETPGRYDGAFPYKKGDKAWAL</sequence>
<name>A0ABZ0W4D3_9BACT</name>
<gene>
    <name evidence="1" type="ORF">U0035_17205</name>
</gene>
<evidence type="ECO:0000313" key="2">
    <source>
        <dbReference type="Proteomes" id="UP001325680"/>
    </source>
</evidence>
<organism evidence="1 2">
    <name type="scientific">Niabella yanshanensis</name>
    <dbReference type="NCBI Taxonomy" id="577386"/>
    <lineage>
        <taxon>Bacteria</taxon>
        <taxon>Pseudomonadati</taxon>
        <taxon>Bacteroidota</taxon>
        <taxon>Chitinophagia</taxon>
        <taxon>Chitinophagales</taxon>
        <taxon>Chitinophagaceae</taxon>
        <taxon>Niabella</taxon>
    </lineage>
</organism>
<keyword evidence="1" id="KW-0560">Oxidoreductase</keyword>
<reference evidence="1 2" key="1">
    <citation type="submission" date="2023-12" db="EMBL/GenBank/DDBJ databases">
        <title>Genome sequencing and assembly of bacterial species from a model synthetic community.</title>
        <authorList>
            <person name="Hogle S.L."/>
        </authorList>
    </citation>
    <scope>NUCLEOTIDE SEQUENCE [LARGE SCALE GENOMIC DNA]</scope>
    <source>
        <strain evidence="1 2">HAMBI_3031</strain>
    </source>
</reference>
<dbReference type="RefSeq" id="WP_114792433.1">
    <property type="nucleotide sequence ID" value="NZ_CP139960.1"/>
</dbReference>
<keyword evidence="2" id="KW-1185">Reference proteome</keyword>
<dbReference type="Pfam" id="PF13618">
    <property type="entry name" value="Gluconate_2-dh3"/>
    <property type="match status" value="1"/>
</dbReference>
<dbReference type="GO" id="GO:0016491">
    <property type="term" value="F:oxidoreductase activity"/>
    <property type="evidence" value="ECO:0007669"/>
    <property type="project" value="UniProtKB-KW"/>
</dbReference>
<dbReference type="Proteomes" id="UP001325680">
    <property type="component" value="Chromosome"/>
</dbReference>
<dbReference type="EMBL" id="CP139960">
    <property type="protein sequence ID" value="WQD37409.1"/>
    <property type="molecule type" value="Genomic_DNA"/>
</dbReference>
<protein>
    <submittedName>
        <fullName evidence="1">Gluconate 2-dehydrogenase subunit 3 family protein</fullName>
        <ecNumber evidence="1">1.-.-.-</ecNumber>
    </submittedName>
</protein>
<accession>A0ABZ0W4D3</accession>
<proteinExistence type="predicted"/>
<dbReference type="EC" id="1.-.-.-" evidence="1"/>